<reference evidence="2" key="1">
    <citation type="submission" date="2021-02" db="EMBL/GenBank/DDBJ databases">
        <authorList>
            <person name="Nowell W R."/>
        </authorList>
    </citation>
    <scope>NUCLEOTIDE SEQUENCE</scope>
</reference>
<feature type="transmembrane region" description="Helical" evidence="1">
    <location>
        <begin position="52"/>
        <end position="73"/>
    </location>
</feature>
<evidence type="ECO:0000313" key="2">
    <source>
        <dbReference type="EMBL" id="CAF3626633.1"/>
    </source>
</evidence>
<gene>
    <name evidence="2" type="ORF">FNK824_LOCUS4696</name>
</gene>
<dbReference type="AlphaFoldDB" id="A0A818PK83"/>
<dbReference type="Proteomes" id="UP000663874">
    <property type="component" value="Unassembled WGS sequence"/>
</dbReference>
<sequence>MSAEQSLKNSYTYFGIVLILEGLSFLICPHLTTKLLFLSPLQTAQAEQYARVAGLAIVVIGYYYYVAGIYTLIEYFRASVVGRIKNCFDYELASISSVFNFSSLEVSFLIFGVQDLLTATWSYFCLKAYDNEQAKLKK</sequence>
<accession>A0A818PK83</accession>
<keyword evidence="1" id="KW-0472">Membrane</keyword>
<evidence type="ECO:0000256" key="1">
    <source>
        <dbReference type="SAM" id="Phobius"/>
    </source>
</evidence>
<feature type="transmembrane region" description="Helical" evidence="1">
    <location>
        <begin position="12"/>
        <end position="32"/>
    </location>
</feature>
<comment type="caution">
    <text evidence="2">The sequence shown here is derived from an EMBL/GenBank/DDBJ whole genome shotgun (WGS) entry which is preliminary data.</text>
</comment>
<protein>
    <submittedName>
        <fullName evidence="2">Uncharacterized protein</fullName>
    </submittedName>
</protein>
<name>A0A818PK83_9BILA</name>
<proteinExistence type="predicted"/>
<evidence type="ECO:0000313" key="3">
    <source>
        <dbReference type="Proteomes" id="UP000663874"/>
    </source>
</evidence>
<dbReference type="EMBL" id="CAJOBE010000350">
    <property type="protein sequence ID" value="CAF3626633.1"/>
    <property type="molecule type" value="Genomic_DNA"/>
</dbReference>
<organism evidence="2 3">
    <name type="scientific">Rotaria sordida</name>
    <dbReference type="NCBI Taxonomy" id="392033"/>
    <lineage>
        <taxon>Eukaryota</taxon>
        <taxon>Metazoa</taxon>
        <taxon>Spiralia</taxon>
        <taxon>Gnathifera</taxon>
        <taxon>Rotifera</taxon>
        <taxon>Eurotatoria</taxon>
        <taxon>Bdelloidea</taxon>
        <taxon>Philodinida</taxon>
        <taxon>Philodinidae</taxon>
        <taxon>Rotaria</taxon>
    </lineage>
</organism>
<keyword evidence="1" id="KW-1133">Transmembrane helix</keyword>
<keyword evidence="1" id="KW-0812">Transmembrane</keyword>